<dbReference type="OrthoDB" id="8229713at2"/>
<feature type="transmembrane region" description="Helical" evidence="1">
    <location>
        <begin position="49"/>
        <end position="73"/>
    </location>
</feature>
<dbReference type="Proteomes" id="UP000316727">
    <property type="component" value="Unassembled WGS sequence"/>
</dbReference>
<dbReference type="EMBL" id="VFRQ01000019">
    <property type="protein sequence ID" value="TPE39984.1"/>
    <property type="molecule type" value="Genomic_DNA"/>
</dbReference>
<proteinExistence type="predicted"/>
<feature type="transmembrane region" description="Helical" evidence="1">
    <location>
        <begin position="188"/>
        <end position="205"/>
    </location>
</feature>
<reference evidence="2 3" key="1">
    <citation type="submission" date="2019-06" db="EMBL/GenBank/DDBJ databases">
        <title>A novel bacterium of genus Pontibacter, isolated from marine sediment.</title>
        <authorList>
            <person name="Huang H."/>
            <person name="Mo K."/>
            <person name="Hu Y."/>
        </authorList>
    </citation>
    <scope>NUCLEOTIDE SEQUENCE [LARGE SCALE GENOMIC DNA]</scope>
    <source>
        <strain evidence="2 3">HB172049</strain>
    </source>
</reference>
<name>A0A501VVZ2_9BACT</name>
<evidence type="ECO:0000313" key="2">
    <source>
        <dbReference type="EMBL" id="TPE39984.1"/>
    </source>
</evidence>
<keyword evidence="1" id="KW-0812">Transmembrane</keyword>
<organism evidence="2 3">
    <name type="scientific">Pontibacter mangrovi</name>
    <dbReference type="NCBI Taxonomy" id="2589816"/>
    <lineage>
        <taxon>Bacteria</taxon>
        <taxon>Pseudomonadati</taxon>
        <taxon>Bacteroidota</taxon>
        <taxon>Cytophagia</taxon>
        <taxon>Cytophagales</taxon>
        <taxon>Hymenobacteraceae</taxon>
        <taxon>Pontibacter</taxon>
    </lineage>
</organism>
<feature type="transmembrane region" description="Helical" evidence="1">
    <location>
        <begin position="6"/>
        <end position="37"/>
    </location>
</feature>
<comment type="caution">
    <text evidence="2">The sequence shown here is derived from an EMBL/GenBank/DDBJ whole genome shotgun (WGS) entry which is preliminary data.</text>
</comment>
<feature type="transmembrane region" description="Helical" evidence="1">
    <location>
        <begin position="85"/>
        <end position="105"/>
    </location>
</feature>
<evidence type="ECO:0000256" key="1">
    <source>
        <dbReference type="SAM" id="Phobius"/>
    </source>
</evidence>
<feature type="transmembrane region" description="Helical" evidence="1">
    <location>
        <begin position="233"/>
        <end position="254"/>
    </location>
</feature>
<feature type="transmembrane region" description="Helical" evidence="1">
    <location>
        <begin position="125"/>
        <end position="148"/>
    </location>
</feature>
<keyword evidence="1" id="KW-1133">Transmembrane helix</keyword>
<evidence type="ECO:0000313" key="3">
    <source>
        <dbReference type="Proteomes" id="UP000316727"/>
    </source>
</evidence>
<feature type="transmembrane region" description="Helical" evidence="1">
    <location>
        <begin position="160"/>
        <end position="179"/>
    </location>
</feature>
<gene>
    <name evidence="2" type="ORF">FJM65_20450</name>
</gene>
<sequence length="434" mass="50338">MIRQLFFFFSTVAIIIASGRNLELSLILASLFCVWYFIIKFQIKWNNLLFLIFGFCFFLKFVFIPFIINIKYIDTNSLFTYSIDNLIFSVCITLFFLIAFFLGQVTTGEVTTKKIVVSDYQNKKYIKLTLSVFVLIGIFISFNITSILQSSDNRVSAAEGTGYLFFLGYSGYLLTGYFINEYIHYKKSITSLCVIALVCGLFFLFRFHRGGFLYPLSFVIITFSGLKFGFKKVFWISIFLIPLLFEINIVSSALRTEFLGTEFNFDRVLSRVESLNKEVTIPLAFGHIELLSALLYNDIPRIYPTTFFSSFLNWVPRFIFADKALTTGPVLALTMFPDTRTYNGGYDSSLTTGILVELYYNFKLMFFIPAFLLGFIYQKVYNYILKLEDISILIIFLWLFGFVIFFDDLGGWINKVFICFILAMMIQIIKKIRI</sequence>
<dbReference type="RefSeq" id="WP_140624108.1">
    <property type="nucleotide sequence ID" value="NZ_VFRQ01000019.1"/>
</dbReference>
<protein>
    <submittedName>
        <fullName evidence="2">Oligosaccharide repeat unit polymerase</fullName>
    </submittedName>
</protein>
<dbReference type="AlphaFoldDB" id="A0A501VVZ2"/>
<feature type="transmembrane region" description="Helical" evidence="1">
    <location>
        <begin position="211"/>
        <end position="226"/>
    </location>
</feature>
<keyword evidence="3" id="KW-1185">Reference proteome</keyword>
<keyword evidence="1" id="KW-0472">Membrane</keyword>
<feature type="transmembrane region" description="Helical" evidence="1">
    <location>
        <begin position="412"/>
        <end position="429"/>
    </location>
</feature>
<accession>A0A501VVZ2</accession>
<feature type="transmembrane region" description="Helical" evidence="1">
    <location>
        <begin position="389"/>
        <end position="406"/>
    </location>
</feature>
<feature type="transmembrane region" description="Helical" evidence="1">
    <location>
        <begin position="358"/>
        <end position="377"/>
    </location>
</feature>